<gene>
    <name evidence="11" type="ORF">EDC14_10494</name>
</gene>
<keyword evidence="9 10" id="KW-0472">Membrane</keyword>
<evidence type="ECO:0000256" key="7">
    <source>
        <dbReference type="ARBA" id="ARBA00022801"/>
    </source>
</evidence>
<feature type="transmembrane region" description="Helical" evidence="10">
    <location>
        <begin position="137"/>
        <end position="160"/>
    </location>
</feature>
<reference evidence="11 12" key="1">
    <citation type="submission" date="2019-03" db="EMBL/GenBank/DDBJ databases">
        <title>Genomic Encyclopedia of Type Strains, Phase IV (KMG-IV): sequencing the most valuable type-strain genomes for metagenomic binning, comparative biology and taxonomic classification.</title>
        <authorList>
            <person name="Goeker M."/>
        </authorList>
    </citation>
    <scope>NUCLEOTIDE SEQUENCE [LARGE SCALE GENOMIC DNA]</scope>
    <source>
        <strain evidence="11 12">LX-B</strain>
    </source>
</reference>
<dbReference type="PIRSF" id="PIRSF016933">
    <property type="entry name" value="PrsW"/>
    <property type="match status" value="1"/>
</dbReference>
<comment type="subcellular location">
    <subcellularLocation>
        <location evidence="1">Cell membrane</location>
        <topology evidence="1">Multi-pass membrane protein</topology>
    </subcellularLocation>
</comment>
<dbReference type="InterPro" id="IPR026898">
    <property type="entry name" value="PrsW"/>
</dbReference>
<evidence type="ECO:0000313" key="12">
    <source>
        <dbReference type="Proteomes" id="UP000295008"/>
    </source>
</evidence>
<feature type="transmembrane region" description="Helical" evidence="10">
    <location>
        <begin position="109"/>
        <end position="131"/>
    </location>
</feature>
<keyword evidence="4" id="KW-1003">Cell membrane</keyword>
<evidence type="ECO:0000256" key="2">
    <source>
        <dbReference type="ARBA" id="ARBA00009165"/>
    </source>
</evidence>
<protein>
    <recommendedName>
        <fullName evidence="3">Protease PrsW</fullName>
    </recommendedName>
</protein>
<evidence type="ECO:0000256" key="3">
    <source>
        <dbReference type="ARBA" id="ARBA00018997"/>
    </source>
</evidence>
<evidence type="ECO:0000256" key="9">
    <source>
        <dbReference type="ARBA" id="ARBA00023136"/>
    </source>
</evidence>
<keyword evidence="5" id="KW-0645">Protease</keyword>
<feature type="transmembrane region" description="Helical" evidence="10">
    <location>
        <begin position="69"/>
        <end position="88"/>
    </location>
</feature>
<evidence type="ECO:0000256" key="6">
    <source>
        <dbReference type="ARBA" id="ARBA00022692"/>
    </source>
</evidence>
<dbReference type="Proteomes" id="UP000295008">
    <property type="component" value="Unassembled WGS sequence"/>
</dbReference>
<evidence type="ECO:0000256" key="8">
    <source>
        <dbReference type="ARBA" id="ARBA00022989"/>
    </source>
</evidence>
<comment type="caution">
    <text evidence="11">The sequence shown here is derived from an EMBL/GenBank/DDBJ whole genome shotgun (WGS) entry which is preliminary data.</text>
</comment>
<dbReference type="EMBL" id="SLUN01000049">
    <property type="protein sequence ID" value="TCL56480.1"/>
    <property type="molecule type" value="Genomic_DNA"/>
</dbReference>
<dbReference type="PANTHER" id="PTHR36844:SF1">
    <property type="entry name" value="PROTEASE PRSW"/>
    <property type="match status" value="1"/>
</dbReference>
<organism evidence="11 12">
    <name type="scientific">Hydrogenispora ethanolica</name>
    <dbReference type="NCBI Taxonomy" id="1082276"/>
    <lineage>
        <taxon>Bacteria</taxon>
        <taxon>Bacillati</taxon>
        <taxon>Bacillota</taxon>
        <taxon>Hydrogenispora</taxon>
    </lineage>
</organism>
<feature type="transmembrane region" description="Helical" evidence="10">
    <location>
        <begin position="6"/>
        <end position="23"/>
    </location>
</feature>
<feature type="transmembrane region" description="Helical" evidence="10">
    <location>
        <begin position="35"/>
        <end position="57"/>
    </location>
</feature>
<dbReference type="AlphaFoldDB" id="A0A4R1QXY3"/>
<feature type="transmembrane region" description="Helical" evidence="10">
    <location>
        <begin position="172"/>
        <end position="190"/>
    </location>
</feature>
<dbReference type="GO" id="GO:0006508">
    <property type="term" value="P:proteolysis"/>
    <property type="evidence" value="ECO:0007669"/>
    <property type="project" value="UniProtKB-KW"/>
</dbReference>
<dbReference type="RefSeq" id="WP_132017313.1">
    <property type="nucleotide sequence ID" value="NZ_SLUN01000049.1"/>
</dbReference>
<keyword evidence="7" id="KW-0378">Hydrolase</keyword>
<evidence type="ECO:0000256" key="10">
    <source>
        <dbReference type="SAM" id="Phobius"/>
    </source>
</evidence>
<evidence type="ECO:0000256" key="4">
    <source>
        <dbReference type="ARBA" id="ARBA00022475"/>
    </source>
</evidence>
<proteinExistence type="inferred from homology"/>
<dbReference type="PANTHER" id="PTHR36844">
    <property type="entry name" value="PROTEASE PRSW"/>
    <property type="match status" value="1"/>
</dbReference>
<dbReference type="Pfam" id="PF13367">
    <property type="entry name" value="PrsW-protease"/>
    <property type="match status" value="1"/>
</dbReference>
<dbReference type="GO" id="GO:0008233">
    <property type="term" value="F:peptidase activity"/>
    <property type="evidence" value="ECO:0007669"/>
    <property type="project" value="UniProtKB-KW"/>
</dbReference>
<evidence type="ECO:0000256" key="5">
    <source>
        <dbReference type="ARBA" id="ARBA00022670"/>
    </source>
</evidence>
<dbReference type="OrthoDB" id="5504276at2"/>
<keyword evidence="12" id="KW-1185">Reference proteome</keyword>
<keyword evidence="8 10" id="KW-1133">Transmembrane helix</keyword>
<feature type="transmembrane region" description="Helical" evidence="10">
    <location>
        <begin position="196"/>
        <end position="214"/>
    </location>
</feature>
<evidence type="ECO:0000313" key="11">
    <source>
        <dbReference type="EMBL" id="TCL56480.1"/>
    </source>
</evidence>
<dbReference type="InterPro" id="IPR023596">
    <property type="entry name" value="Peptidase_PrsW_arch/bac"/>
</dbReference>
<comment type="similarity">
    <text evidence="2">Belongs to the protease PrsW family.</text>
</comment>
<name>A0A4R1QXY3_HYDET</name>
<sequence>MTNVAILIVASIGPGLLWLWYFYKQDRFEPEPLRMILKVFFMGILLVVPAGVLEQIWRPQIVNAIQNANWLNFLMLAFLVVALIEEGLKSSFLIWMMSKNHELDEPVDGIIYGITLGLGFASLENFLWASVYGYGVAAMRAVVTTLAHATFTGWMGNYVARYKLSAISDQGLLWKGFLLACMIHGSYDFLLFLRSSFASLLAFGLIVTLLFRLYRTMQRLSAESPFRQ</sequence>
<evidence type="ECO:0000256" key="1">
    <source>
        <dbReference type="ARBA" id="ARBA00004651"/>
    </source>
</evidence>
<dbReference type="GO" id="GO:0005886">
    <property type="term" value="C:plasma membrane"/>
    <property type="evidence" value="ECO:0007669"/>
    <property type="project" value="UniProtKB-SubCell"/>
</dbReference>
<accession>A0A4R1QXY3</accession>
<keyword evidence="6 10" id="KW-0812">Transmembrane</keyword>